<feature type="chain" id="PRO_5046947721" evidence="1">
    <location>
        <begin position="32"/>
        <end position="120"/>
    </location>
</feature>
<dbReference type="EMBL" id="JBFRYA010000013">
    <property type="protein sequence ID" value="MEX1670135.1"/>
    <property type="molecule type" value="Genomic_DNA"/>
</dbReference>
<evidence type="ECO:0000259" key="2">
    <source>
        <dbReference type="Pfam" id="PF07732"/>
    </source>
</evidence>
<keyword evidence="1" id="KW-0732">Signal</keyword>
<name>A0ABV3U8S1_9GAMM</name>
<dbReference type="InterPro" id="IPR008972">
    <property type="entry name" value="Cupredoxin"/>
</dbReference>
<dbReference type="SUPFAM" id="SSF49503">
    <property type="entry name" value="Cupredoxins"/>
    <property type="match status" value="1"/>
</dbReference>
<feature type="domain" description="Plastocyanin-like" evidence="2">
    <location>
        <begin position="38"/>
        <end position="98"/>
    </location>
</feature>
<protein>
    <submittedName>
        <fullName evidence="3">Multicopper oxidase domain-containing protein</fullName>
    </submittedName>
</protein>
<evidence type="ECO:0000256" key="1">
    <source>
        <dbReference type="SAM" id="SignalP"/>
    </source>
</evidence>
<proteinExistence type="predicted"/>
<sequence length="120" mass="13436">MRHKLVFIGCAALLLGGLWLLLKPSSQPAIAATTTLHEYNFVVNGHYESQRIRVTQGDTVKIEIRSTQNDQLHLHGIDKHLHIAADTPLNFEFVASQPGRFALELHDSGIQLATFEVYPH</sequence>
<evidence type="ECO:0000313" key="3">
    <source>
        <dbReference type="EMBL" id="MEX1670135.1"/>
    </source>
</evidence>
<gene>
    <name evidence="3" type="ORF">AB4876_14535</name>
</gene>
<reference evidence="3 4" key="1">
    <citation type="journal article" date="2011" name="Int. J. Syst. Evol. Microbiol.">
        <title>Zhongshania antarctica gen. nov., sp. nov. and Zhongshania guokunii sp. nov., gammaproteobacteria respectively isolated from coastal attached (fast) ice and surface seawater of the Antarctic.</title>
        <authorList>
            <person name="Li H.J."/>
            <person name="Zhang X.Y."/>
            <person name="Chen C.X."/>
            <person name="Zhang Y.J."/>
            <person name="Gao Z.M."/>
            <person name="Yu Y."/>
            <person name="Chen X.L."/>
            <person name="Chen B."/>
            <person name="Zhang Y.Z."/>
        </authorList>
    </citation>
    <scope>NUCLEOTIDE SEQUENCE [LARGE SCALE GENOMIC DNA]</scope>
    <source>
        <strain evidence="3 4">ZS6-22T</strain>
    </source>
</reference>
<feature type="signal peptide" evidence="1">
    <location>
        <begin position="1"/>
        <end position="31"/>
    </location>
</feature>
<dbReference type="InterPro" id="IPR011707">
    <property type="entry name" value="Cu-oxidase-like_N"/>
</dbReference>
<dbReference type="RefSeq" id="WP_368382502.1">
    <property type="nucleotide sequence ID" value="NZ_JBFRYA010000013.1"/>
</dbReference>
<evidence type="ECO:0000313" key="4">
    <source>
        <dbReference type="Proteomes" id="UP001557485"/>
    </source>
</evidence>
<comment type="caution">
    <text evidence="3">The sequence shown here is derived from an EMBL/GenBank/DDBJ whole genome shotgun (WGS) entry which is preliminary data.</text>
</comment>
<dbReference type="Proteomes" id="UP001557485">
    <property type="component" value="Unassembled WGS sequence"/>
</dbReference>
<keyword evidence="4" id="KW-1185">Reference proteome</keyword>
<accession>A0ABV3U8S1</accession>
<dbReference type="Pfam" id="PF07732">
    <property type="entry name" value="Cu-oxidase_3"/>
    <property type="match status" value="1"/>
</dbReference>
<dbReference type="Gene3D" id="2.60.40.420">
    <property type="entry name" value="Cupredoxins - blue copper proteins"/>
    <property type="match status" value="1"/>
</dbReference>
<organism evidence="3 4">
    <name type="scientific">Zhongshania guokunii</name>
    <dbReference type="NCBI Taxonomy" id="641783"/>
    <lineage>
        <taxon>Bacteria</taxon>
        <taxon>Pseudomonadati</taxon>
        <taxon>Pseudomonadota</taxon>
        <taxon>Gammaproteobacteria</taxon>
        <taxon>Cellvibrionales</taxon>
        <taxon>Spongiibacteraceae</taxon>
        <taxon>Zhongshania</taxon>
    </lineage>
</organism>